<dbReference type="InterPro" id="IPR015231">
    <property type="entry name" value="DUF1934"/>
</dbReference>
<dbReference type="SUPFAM" id="SSF50814">
    <property type="entry name" value="Lipocalins"/>
    <property type="match status" value="1"/>
</dbReference>
<dbReference type="InterPro" id="IPR012674">
    <property type="entry name" value="Calycin"/>
</dbReference>
<dbReference type="EMBL" id="JACRSU010000004">
    <property type="protein sequence ID" value="MBC8541536.1"/>
    <property type="molecule type" value="Genomic_DNA"/>
</dbReference>
<dbReference type="RefSeq" id="WP_249313557.1">
    <property type="nucleotide sequence ID" value="NZ_JACRSU010000004.1"/>
</dbReference>
<name>A0A926I045_9FIRM</name>
<protein>
    <submittedName>
        <fullName evidence="1">DUF1934 domain-containing protein</fullName>
    </submittedName>
</protein>
<keyword evidence="2" id="KW-1185">Reference proteome</keyword>
<sequence>METNAWITLSGRQTVDGEDDNFELTTAGRYLKRDGRFYVSYEGSEITGYDNTTTTLKIKDDYVSMIRFENGGGASQMVFEANKQYTGIYRTPYGSLSVDVYTNEMRVDVDDSGGEVELDYFVQLNDSDPVRNNLHVYIRKVENQ</sequence>
<dbReference type="Pfam" id="PF09148">
    <property type="entry name" value="DUF1934"/>
    <property type="match status" value="1"/>
</dbReference>
<gene>
    <name evidence="1" type="ORF">H8698_11160</name>
</gene>
<evidence type="ECO:0000313" key="2">
    <source>
        <dbReference type="Proteomes" id="UP000611762"/>
    </source>
</evidence>
<accession>A0A926I045</accession>
<organism evidence="1 2">
    <name type="scientific">Congzhengia minquanensis</name>
    <dbReference type="NCBI Taxonomy" id="2763657"/>
    <lineage>
        <taxon>Bacteria</taxon>
        <taxon>Bacillati</taxon>
        <taxon>Bacillota</taxon>
        <taxon>Clostridia</taxon>
        <taxon>Eubacteriales</taxon>
        <taxon>Oscillospiraceae</taxon>
        <taxon>Congzhengia</taxon>
    </lineage>
</organism>
<proteinExistence type="predicted"/>
<dbReference type="Proteomes" id="UP000611762">
    <property type="component" value="Unassembled WGS sequence"/>
</dbReference>
<dbReference type="AlphaFoldDB" id="A0A926I045"/>
<dbReference type="Gene3D" id="2.40.128.20">
    <property type="match status" value="1"/>
</dbReference>
<comment type="caution">
    <text evidence="1">The sequence shown here is derived from an EMBL/GenBank/DDBJ whole genome shotgun (WGS) entry which is preliminary data.</text>
</comment>
<reference evidence="1" key="1">
    <citation type="submission" date="2020-08" db="EMBL/GenBank/DDBJ databases">
        <title>Genome public.</title>
        <authorList>
            <person name="Liu C."/>
            <person name="Sun Q."/>
        </authorList>
    </citation>
    <scope>NUCLEOTIDE SEQUENCE</scope>
    <source>
        <strain evidence="1">H8</strain>
    </source>
</reference>
<evidence type="ECO:0000313" key="1">
    <source>
        <dbReference type="EMBL" id="MBC8541536.1"/>
    </source>
</evidence>